<dbReference type="EMBL" id="KN822016">
    <property type="protein sequence ID" value="KIM66678.1"/>
    <property type="molecule type" value="Genomic_DNA"/>
</dbReference>
<proteinExistence type="predicted"/>
<gene>
    <name evidence="1" type="ORF">SCLCIDRAFT_21846</name>
</gene>
<dbReference type="HOGENOM" id="CLU_1125097_0_0_1"/>
<dbReference type="Proteomes" id="UP000053989">
    <property type="component" value="Unassembled WGS sequence"/>
</dbReference>
<protein>
    <submittedName>
        <fullName evidence="1">Uncharacterized protein</fullName>
    </submittedName>
</protein>
<name>A0A0C2ZZ41_9AGAM</name>
<reference evidence="1 2" key="1">
    <citation type="submission" date="2014-04" db="EMBL/GenBank/DDBJ databases">
        <authorList>
            <consortium name="DOE Joint Genome Institute"/>
            <person name="Kuo A."/>
            <person name="Kohler A."/>
            <person name="Nagy L.G."/>
            <person name="Floudas D."/>
            <person name="Copeland A."/>
            <person name="Barry K.W."/>
            <person name="Cichocki N."/>
            <person name="Veneault-Fourrey C."/>
            <person name="LaButti K."/>
            <person name="Lindquist E.A."/>
            <person name="Lipzen A."/>
            <person name="Lundell T."/>
            <person name="Morin E."/>
            <person name="Murat C."/>
            <person name="Sun H."/>
            <person name="Tunlid A."/>
            <person name="Henrissat B."/>
            <person name="Grigoriev I.V."/>
            <person name="Hibbett D.S."/>
            <person name="Martin F."/>
            <person name="Nordberg H.P."/>
            <person name="Cantor M.N."/>
            <person name="Hua S.X."/>
        </authorList>
    </citation>
    <scope>NUCLEOTIDE SEQUENCE [LARGE SCALE GENOMIC DNA]</scope>
    <source>
        <strain evidence="1 2">Foug A</strain>
    </source>
</reference>
<organism evidence="1 2">
    <name type="scientific">Scleroderma citrinum Foug A</name>
    <dbReference type="NCBI Taxonomy" id="1036808"/>
    <lineage>
        <taxon>Eukaryota</taxon>
        <taxon>Fungi</taxon>
        <taxon>Dikarya</taxon>
        <taxon>Basidiomycota</taxon>
        <taxon>Agaricomycotina</taxon>
        <taxon>Agaricomycetes</taxon>
        <taxon>Agaricomycetidae</taxon>
        <taxon>Boletales</taxon>
        <taxon>Sclerodermatineae</taxon>
        <taxon>Sclerodermataceae</taxon>
        <taxon>Scleroderma</taxon>
    </lineage>
</organism>
<dbReference type="InParanoid" id="A0A0C2ZZ41"/>
<accession>A0A0C2ZZ41</accession>
<reference evidence="2" key="2">
    <citation type="submission" date="2015-01" db="EMBL/GenBank/DDBJ databases">
        <title>Evolutionary Origins and Diversification of the Mycorrhizal Mutualists.</title>
        <authorList>
            <consortium name="DOE Joint Genome Institute"/>
            <consortium name="Mycorrhizal Genomics Consortium"/>
            <person name="Kohler A."/>
            <person name="Kuo A."/>
            <person name="Nagy L.G."/>
            <person name="Floudas D."/>
            <person name="Copeland A."/>
            <person name="Barry K.W."/>
            <person name="Cichocki N."/>
            <person name="Veneault-Fourrey C."/>
            <person name="LaButti K."/>
            <person name="Lindquist E.A."/>
            <person name="Lipzen A."/>
            <person name="Lundell T."/>
            <person name="Morin E."/>
            <person name="Murat C."/>
            <person name="Riley R."/>
            <person name="Ohm R."/>
            <person name="Sun H."/>
            <person name="Tunlid A."/>
            <person name="Henrissat B."/>
            <person name="Grigoriev I.V."/>
            <person name="Hibbett D.S."/>
            <person name="Martin F."/>
        </authorList>
    </citation>
    <scope>NUCLEOTIDE SEQUENCE [LARGE SCALE GENOMIC DNA]</scope>
    <source>
        <strain evidence="2">Foug A</strain>
    </source>
</reference>
<keyword evidence="2" id="KW-1185">Reference proteome</keyword>
<evidence type="ECO:0000313" key="2">
    <source>
        <dbReference type="Proteomes" id="UP000053989"/>
    </source>
</evidence>
<sequence length="259" mass="29103">MALCADCKLRIRSSVVINVVPKLPWHPGFRGLHPDWIALTRLRSRFDTAASTPGSNNSVSTIWMVSGWLRESGTFQVSRFAVQSFADIYMLDLDVYRRDLDAAASMHGSNDPIQMFRVVLWWLRDSGASQPHCFDSRRVNAVAASHAVSVTTVSVTSVWIAIAIIIASCLALDTWRNRLSSPLEPSELERSAQRFYRALGRFNFGHIHCLCLCLNTVAVHMHGQPFRKVSMSFDVACTPTHASNAYVQYFTAVWILRLD</sequence>
<evidence type="ECO:0000313" key="1">
    <source>
        <dbReference type="EMBL" id="KIM66678.1"/>
    </source>
</evidence>
<dbReference type="AlphaFoldDB" id="A0A0C2ZZ41"/>